<organism evidence="2 3">
    <name type="scientific">Aspergillus nanangensis</name>
    <dbReference type="NCBI Taxonomy" id="2582783"/>
    <lineage>
        <taxon>Eukaryota</taxon>
        <taxon>Fungi</taxon>
        <taxon>Dikarya</taxon>
        <taxon>Ascomycota</taxon>
        <taxon>Pezizomycotina</taxon>
        <taxon>Eurotiomycetes</taxon>
        <taxon>Eurotiomycetidae</taxon>
        <taxon>Eurotiales</taxon>
        <taxon>Aspergillaceae</taxon>
        <taxon>Aspergillus</taxon>
        <taxon>Aspergillus subgen. Circumdati</taxon>
    </lineage>
</organism>
<dbReference type="InterPro" id="IPR000719">
    <property type="entry name" value="Prot_kinase_dom"/>
</dbReference>
<dbReference type="Proteomes" id="UP001194746">
    <property type="component" value="Unassembled WGS sequence"/>
</dbReference>
<dbReference type="Gene3D" id="1.10.510.10">
    <property type="entry name" value="Transferase(Phosphotransferase) domain 1"/>
    <property type="match status" value="1"/>
</dbReference>
<accession>A0AAD4CHF3</accession>
<dbReference type="PROSITE" id="PS50011">
    <property type="entry name" value="PROTEIN_KINASE_DOM"/>
    <property type="match status" value="1"/>
</dbReference>
<evidence type="ECO:0000313" key="2">
    <source>
        <dbReference type="EMBL" id="KAF9886531.1"/>
    </source>
</evidence>
<dbReference type="AlphaFoldDB" id="A0AAD4CHF3"/>
<proteinExistence type="predicted"/>
<sequence length="272" mass="30670">MHLYPQTELEVIGSSASGQIYQVDDSIALKSGRIFTPPPSSASSQDQWFYASETLFHANLIKNEQFILQLLQQHPHPNIIDIIDAHHPEGIYFRRHLSRSELSIPPTTTTTTSPTSKTKHHTQRIHWYRDITNALLHLHRLHIAHSDLRIDNVLFDARGSAYLYDFSSSAPFGEDPHHTVVSDTLVSAHGLSTTTISDATDRFAMGTLIFHMEHGAKPCFAVDPEVKEEEERGCVLHGLLSEARLQDLADQYGWNKDGDLRFTNYTLPACYG</sequence>
<dbReference type="SMART" id="SM00220">
    <property type="entry name" value="S_TKc"/>
    <property type="match status" value="1"/>
</dbReference>
<dbReference type="GO" id="GO:0005524">
    <property type="term" value="F:ATP binding"/>
    <property type="evidence" value="ECO:0007669"/>
    <property type="project" value="InterPro"/>
</dbReference>
<dbReference type="GO" id="GO:0004672">
    <property type="term" value="F:protein kinase activity"/>
    <property type="evidence" value="ECO:0007669"/>
    <property type="project" value="InterPro"/>
</dbReference>
<reference evidence="2" key="2">
    <citation type="submission" date="2020-02" db="EMBL/GenBank/DDBJ databases">
        <authorList>
            <person name="Gilchrist C.L.M."/>
            <person name="Chooi Y.-H."/>
        </authorList>
    </citation>
    <scope>NUCLEOTIDE SEQUENCE</scope>
    <source>
        <strain evidence="2">MST-FP2251</strain>
    </source>
</reference>
<dbReference type="InterPro" id="IPR011009">
    <property type="entry name" value="Kinase-like_dom_sf"/>
</dbReference>
<dbReference type="Pfam" id="PF00069">
    <property type="entry name" value="Pkinase"/>
    <property type="match status" value="1"/>
</dbReference>
<dbReference type="SUPFAM" id="SSF56112">
    <property type="entry name" value="Protein kinase-like (PK-like)"/>
    <property type="match status" value="1"/>
</dbReference>
<keyword evidence="3" id="KW-1185">Reference proteome</keyword>
<reference evidence="2" key="1">
    <citation type="journal article" date="2019" name="Beilstein J. Org. Chem.">
        <title>Nanangenines: drimane sesquiterpenoids as the dominant metabolite cohort of a novel Australian fungus, Aspergillus nanangensis.</title>
        <authorList>
            <person name="Lacey H.J."/>
            <person name="Gilchrist C.L.M."/>
            <person name="Crombie A."/>
            <person name="Kalaitzis J.A."/>
            <person name="Vuong D."/>
            <person name="Rutledge P.J."/>
            <person name="Turner P."/>
            <person name="Pitt J.I."/>
            <person name="Lacey E."/>
            <person name="Chooi Y.H."/>
            <person name="Piggott A.M."/>
        </authorList>
    </citation>
    <scope>NUCLEOTIDE SEQUENCE</scope>
    <source>
        <strain evidence="2">MST-FP2251</strain>
    </source>
</reference>
<comment type="caution">
    <text evidence="2">The sequence shown here is derived from an EMBL/GenBank/DDBJ whole genome shotgun (WGS) entry which is preliminary data.</text>
</comment>
<evidence type="ECO:0000259" key="1">
    <source>
        <dbReference type="PROSITE" id="PS50011"/>
    </source>
</evidence>
<name>A0AAD4CHF3_ASPNN</name>
<gene>
    <name evidence="2" type="ORF">FE257_011302</name>
</gene>
<evidence type="ECO:0000313" key="3">
    <source>
        <dbReference type="Proteomes" id="UP001194746"/>
    </source>
</evidence>
<feature type="domain" description="Protein kinase" evidence="1">
    <location>
        <begin position="6"/>
        <end position="272"/>
    </location>
</feature>
<protein>
    <recommendedName>
        <fullName evidence="1">Protein kinase domain-containing protein</fullName>
    </recommendedName>
</protein>
<dbReference type="EMBL" id="VCAU01000075">
    <property type="protein sequence ID" value="KAF9886531.1"/>
    <property type="molecule type" value="Genomic_DNA"/>
</dbReference>